<name>A0A835L464_SPOEX</name>
<gene>
    <name evidence="1" type="ORF">HW555_006835</name>
</gene>
<accession>A0A835L464</accession>
<dbReference type="AlphaFoldDB" id="A0A835L464"/>
<dbReference type="Proteomes" id="UP000648187">
    <property type="component" value="Unassembled WGS sequence"/>
</dbReference>
<comment type="caution">
    <text evidence="1">The sequence shown here is derived from an EMBL/GenBank/DDBJ whole genome shotgun (WGS) entry which is preliminary data.</text>
</comment>
<evidence type="ECO:0000313" key="1">
    <source>
        <dbReference type="EMBL" id="KAF9415564.1"/>
    </source>
</evidence>
<proteinExistence type="predicted"/>
<protein>
    <submittedName>
        <fullName evidence="1">Uncharacterized protein</fullName>
    </submittedName>
</protein>
<organism evidence="1 2">
    <name type="scientific">Spodoptera exigua</name>
    <name type="common">Beet armyworm</name>
    <name type="synonym">Noctua fulgens</name>
    <dbReference type="NCBI Taxonomy" id="7107"/>
    <lineage>
        <taxon>Eukaryota</taxon>
        <taxon>Metazoa</taxon>
        <taxon>Ecdysozoa</taxon>
        <taxon>Arthropoda</taxon>
        <taxon>Hexapoda</taxon>
        <taxon>Insecta</taxon>
        <taxon>Pterygota</taxon>
        <taxon>Neoptera</taxon>
        <taxon>Endopterygota</taxon>
        <taxon>Lepidoptera</taxon>
        <taxon>Glossata</taxon>
        <taxon>Ditrysia</taxon>
        <taxon>Noctuoidea</taxon>
        <taxon>Noctuidae</taxon>
        <taxon>Amphipyrinae</taxon>
        <taxon>Spodoptera</taxon>
    </lineage>
</organism>
<dbReference type="EMBL" id="JACKWZ010000108">
    <property type="protein sequence ID" value="KAF9415564.1"/>
    <property type="molecule type" value="Genomic_DNA"/>
</dbReference>
<evidence type="ECO:0000313" key="2">
    <source>
        <dbReference type="Proteomes" id="UP000648187"/>
    </source>
</evidence>
<reference evidence="1" key="1">
    <citation type="submission" date="2020-08" db="EMBL/GenBank/DDBJ databases">
        <title>Spodoptera exigua strain:BAW_Kor-Di-RS1 Genome sequencing and assembly.</title>
        <authorList>
            <person name="Kim J."/>
            <person name="Nam H.Y."/>
            <person name="Kwon M."/>
            <person name="Choi J.H."/>
            <person name="Cho S.R."/>
            <person name="Kim G.-H."/>
        </authorList>
    </citation>
    <scope>NUCLEOTIDE SEQUENCE</scope>
    <source>
        <strain evidence="1">BAW_Kor-Di-RS1</strain>
        <tissue evidence="1">Whole-body</tissue>
    </source>
</reference>
<keyword evidence="2" id="KW-1185">Reference proteome</keyword>
<sequence length="358" mass="40265">MYAVHFIYALNQNFSSHKCDVIFSEPHNFTGGCYRSAIVQYEIRMYLVVELLTRTELWGVMIAVIRVRTIDKLLSIHRANGSDAGLKRDTRSNPKKKHVSKNFLEHIIRADTQTQVFIGRSWGASRRFPPLPPAPPESRPAGASQGCLPLSFEDINVMKFFGNMVGLVVDNLFQQIGHVQYCTTQENMKKYLLKVKEIDKQIPGNLKKVLAKSMEDWMWGLNMLARRCRVGAASMARGERASRLGADARLARRVCGARAGALPSDRCALSPGPCQARAHQLGLSSRPTPLGAPPRDVVRQILARAADPRPPPRHHDPDTEHAMREIIAIAHREIIRNGPSTFSKQSEWYVMVYEFTKA</sequence>